<gene>
    <name evidence="2" type="ORF">METZ01_LOCUS282395</name>
</gene>
<dbReference type="EMBL" id="UINC01083643">
    <property type="protein sequence ID" value="SVC29541.1"/>
    <property type="molecule type" value="Genomic_DNA"/>
</dbReference>
<evidence type="ECO:0000256" key="1">
    <source>
        <dbReference type="SAM" id="MobiDB-lite"/>
    </source>
</evidence>
<organism evidence="2">
    <name type="scientific">marine metagenome</name>
    <dbReference type="NCBI Taxonomy" id="408172"/>
    <lineage>
        <taxon>unclassified sequences</taxon>
        <taxon>metagenomes</taxon>
        <taxon>ecological metagenomes</taxon>
    </lineage>
</organism>
<feature type="region of interest" description="Disordered" evidence="1">
    <location>
        <begin position="1"/>
        <end position="26"/>
    </location>
</feature>
<name>A0A382L3R8_9ZZZZ</name>
<protein>
    <submittedName>
        <fullName evidence="2">Uncharacterized protein</fullName>
    </submittedName>
</protein>
<feature type="non-terminal residue" evidence="2">
    <location>
        <position position="1"/>
    </location>
</feature>
<dbReference type="AlphaFoldDB" id="A0A382L3R8"/>
<evidence type="ECO:0000313" key="2">
    <source>
        <dbReference type="EMBL" id="SVC29541.1"/>
    </source>
</evidence>
<sequence>IEDNNINIEPQQQNNSQIGGKKKIGRPKKIKSAAKVKLGKTNKWAIAVKRARKALGLTGFVPLNKGGMFYKTAKSFYYELTH</sequence>
<reference evidence="2" key="1">
    <citation type="submission" date="2018-05" db="EMBL/GenBank/DDBJ databases">
        <authorList>
            <person name="Lanie J.A."/>
            <person name="Ng W.-L."/>
            <person name="Kazmierczak K.M."/>
            <person name="Andrzejewski T.M."/>
            <person name="Davidsen T.M."/>
            <person name="Wayne K.J."/>
            <person name="Tettelin H."/>
            <person name="Glass J.I."/>
            <person name="Rusch D."/>
            <person name="Podicherti R."/>
            <person name="Tsui H.-C.T."/>
            <person name="Winkler M.E."/>
        </authorList>
    </citation>
    <scope>NUCLEOTIDE SEQUENCE</scope>
</reference>
<proteinExistence type="predicted"/>
<accession>A0A382L3R8</accession>
<feature type="compositionally biased region" description="Low complexity" evidence="1">
    <location>
        <begin position="1"/>
        <end position="19"/>
    </location>
</feature>